<organism evidence="14 15">
    <name type="scientific">Flavihumibacter petaseus NBRC 106054</name>
    <dbReference type="NCBI Taxonomy" id="1220578"/>
    <lineage>
        <taxon>Bacteria</taxon>
        <taxon>Pseudomonadati</taxon>
        <taxon>Bacteroidota</taxon>
        <taxon>Chitinophagia</taxon>
        <taxon>Chitinophagales</taxon>
        <taxon>Chitinophagaceae</taxon>
        <taxon>Flavihumibacter</taxon>
    </lineage>
</organism>
<dbReference type="Pfam" id="PF07715">
    <property type="entry name" value="Plug"/>
    <property type="match status" value="1"/>
</dbReference>
<accession>A0A0E9N7E9</accession>
<dbReference type="Pfam" id="PF00593">
    <property type="entry name" value="TonB_dep_Rec_b-barrel"/>
    <property type="match status" value="1"/>
</dbReference>
<evidence type="ECO:0000313" key="14">
    <source>
        <dbReference type="EMBL" id="GAO45275.1"/>
    </source>
</evidence>
<dbReference type="STRING" id="1220578.FPE01S_04_05190"/>
<keyword evidence="4 10" id="KW-0812">Transmembrane</keyword>
<comment type="caution">
    <text evidence="14">The sequence shown here is derived from an EMBL/GenBank/DDBJ whole genome shotgun (WGS) entry which is preliminary data.</text>
</comment>
<evidence type="ECO:0000256" key="4">
    <source>
        <dbReference type="ARBA" id="ARBA00022692"/>
    </source>
</evidence>
<evidence type="ECO:0000256" key="5">
    <source>
        <dbReference type="ARBA" id="ARBA00022729"/>
    </source>
</evidence>
<protein>
    <submittedName>
        <fullName evidence="14">Putative TonB-dependent receptor</fullName>
    </submittedName>
</protein>
<name>A0A0E9N7E9_9BACT</name>
<proteinExistence type="inferred from homology"/>
<keyword evidence="5" id="KW-0732">Signal</keyword>
<dbReference type="PANTHER" id="PTHR30069">
    <property type="entry name" value="TONB-DEPENDENT OUTER MEMBRANE RECEPTOR"/>
    <property type="match status" value="1"/>
</dbReference>
<dbReference type="GO" id="GO:0044718">
    <property type="term" value="P:siderophore transmembrane transport"/>
    <property type="evidence" value="ECO:0007669"/>
    <property type="project" value="TreeGrafter"/>
</dbReference>
<keyword evidence="9 10" id="KW-0998">Cell outer membrane</keyword>
<keyword evidence="8 14" id="KW-0675">Receptor</keyword>
<keyword evidence="15" id="KW-1185">Reference proteome</keyword>
<dbReference type="Gene3D" id="2.170.130.10">
    <property type="entry name" value="TonB-dependent receptor, plug domain"/>
    <property type="match status" value="1"/>
</dbReference>
<evidence type="ECO:0000256" key="10">
    <source>
        <dbReference type="PROSITE-ProRule" id="PRU01360"/>
    </source>
</evidence>
<evidence type="ECO:0000256" key="8">
    <source>
        <dbReference type="ARBA" id="ARBA00023170"/>
    </source>
</evidence>
<feature type="domain" description="TonB-dependent receptor-like beta-barrel" evidence="12">
    <location>
        <begin position="252"/>
        <end position="699"/>
    </location>
</feature>
<dbReference type="PANTHER" id="PTHR30069:SF29">
    <property type="entry name" value="HEMOGLOBIN AND HEMOGLOBIN-HAPTOGLOBIN-BINDING PROTEIN 1-RELATED"/>
    <property type="match status" value="1"/>
</dbReference>
<dbReference type="GO" id="GO:0015344">
    <property type="term" value="F:siderophore uptake transmembrane transporter activity"/>
    <property type="evidence" value="ECO:0007669"/>
    <property type="project" value="TreeGrafter"/>
</dbReference>
<evidence type="ECO:0000256" key="2">
    <source>
        <dbReference type="ARBA" id="ARBA00022448"/>
    </source>
</evidence>
<dbReference type="InterPro" id="IPR039426">
    <property type="entry name" value="TonB-dep_rcpt-like"/>
</dbReference>
<evidence type="ECO:0000256" key="6">
    <source>
        <dbReference type="ARBA" id="ARBA00023077"/>
    </source>
</evidence>
<gene>
    <name evidence="14" type="ORF">FPE01S_04_05190</name>
</gene>
<evidence type="ECO:0000256" key="3">
    <source>
        <dbReference type="ARBA" id="ARBA00022452"/>
    </source>
</evidence>
<dbReference type="RefSeq" id="WP_217998256.1">
    <property type="nucleotide sequence ID" value="NZ_BBWV01000004.1"/>
</dbReference>
<keyword evidence="3 10" id="KW-1134">Transmembrane beta strand</keyword>
<dbReference type="InterPro" id="IPR000531">
    <property type="entry name" value="Beta-barrel_TonB"/>
</dbReference>
<dbReference type="InterPro" id="IPR036942">
    <property type="entry name" value="Beta-barrel_TonB_sf"/>
</dbReference>
<dbReference type="GO" id="GO:0009279">
    <property type="term" value="C:cell outer membrane"/>
    <property type="evidence" value="ECO:0007669"/>
    <property type="project" value="UniProtKB-SubCell"/>
</dbReference>
<dbReference type="AlphaFoldDB" id="A0A0E9N7E9"/>
<comment type="subcellular location">
    <subcellularLocation>
        <location evidence="1 10">Cell outer membrane</location>
        <topology evidence="1 10">Multi-pass membrane protein</topology>
    </subcellularLocation>
</comment>
<evidence type="ECO:0000256" key="1">
    <source>
        <dbReference type="ARBA" id="ARBA00004571"/>
    </source>
</evidence>
<evidence type="ECO:0000256" key="7">
    <source>
        <dbReference type="ARBA" id="ARBA00023136"/>
    </source>
</evidence>
<reference evidence="14 15" key="1">
    <citation type="submission" date="2015-04" db="EMBL/GenBank/DDBJ databases">
        <title>Whole genome shotgun sequence of Flavihumibacter petaseus NBRC 106054.</title>
        <authorList>
            <person name="Miyazawa S."/>
            <person name="Hosoyama A."/>
            <person name="Hashimoto M."/>
            <person name="Noguchi M."/>
            <person name="Tsuchikane K."/>
            <person name="Ohji S."/>
            <person name="Yamazoe A."/>
            <person name="Ichikawa N."/>
            <person name="Kimura A."/>
            <person name="Fujita N."/>
        </authorList>
    </citation>
    <scope>NUCLEOTIDE SEQUENCE [LARGE SCALE GENOMIC DNA]</scope>
    <source>
        <strain evidence="14 15">NBRC 106054</strain>
    </source>
</reference>
<dbReference type="InterPro" id="IPR037066">
    <property type="entry name" value="Plug_dom_sf"/>
</dbReference>
<dbReference type="InterPro" id="IPR012910">
    <property type="entry name" value="Plug_dom"/>
</dbReference>
<dbReference type="Proteomes" id="UP000033121">
    <property type="component" value="Unassembled WGS sequence"/>
</dbReference>
<keyword evidence="2 10" id="KW-0813">Transport</keyword>
<keyword evidence="6 11" id="KW-0798">TonB box</keyword>
<comment type="similarity">
    <text evidence="10 11">Belongs to the TonB-dependent receptor family.</text>
</comment>
<dbReference type="Gene3D" id="2.40.170.20">
    <property type="entry name" value="TonB-dependent receptor, beta-barrel domain"/>
    <property type="match status" value="1"/>
</dbReference>
<keyword evidence="7 10" id="KW-0472">Membrane</keyword>
<dbReference type="SUPFAM" id="SSF56935">
    <property type="entry name" value="Porins"/>
    <property type="match status" value="1"/>
</dbReference>
<feature type="domain" description="TonB-dependent receptor plug" evidence="13">
    <location>
        <begin position="85"/>
        <end position="166"/>
    </location>
</feature>
<evidence type="ECO:0000256" key="9">
    <source>
        <dbReference type="ARBA" id="ARBA00023237"/>
    </source>
</evidence>
<evidence type="ECO:0000259" key="13">
    <source>
        <dbReference type="Pfam" id="PF07715"/>
    </source>
</evidence>
<evidence type="ECO:0000259" key="12">
    <source>
        <dbReference type="Pfam" id="PF00593"/>
    </source>
</evidence>
<evidence type="ECO:0000313" key="15">
    <source>
        <dbReference type="Proteomes" id="UP000033121"/>
    </source>
</evidence>
<sequence length="733" mass="82314">MNKNTLMTLFAVACRFTALQAQSQQRDTAAPSVKVLDSVLITSFLQQGIPAKLAETRGTYIFSGQKTESISLNETPADITNKVGRQLFAKIPGMFVYDMDGAGNQVNIAVRGLDPHRGWEFNIRRDGIITNSDMYGYPASHFSMPMESIERIELVRGTGSLQYGAQFGGMLNYISKEGDTTRPISFESINSTGSWQLLSTFNAIGGKVGKFRYYAWFQRKSRNGYRDNEQTNSAAEGVSVTWSPNEKVQVKLDWSRSEYLYRMAGQLTDSQFYANPKQASRTRNYFNPDIHVPSFSANWQPTASTRIQLTGSAVLGRRNSVLFDKPANVKDTINLLTNQYNNRQVDIDRFNSYSLEARVLQEYRLGHQTSVLSGGVQYMNNDLHRKQLGVGTTGTDYDLSLVVPGWGRDLHFRTKNIALFAENRFQLSSGLSVNLGARWEHGRTDMSGTIVYYPENAIPVSILHEYPLLGAHFSWKPSAGSDVYGGISQAYRPMLFKDLIPASTYEKVDPDIKDSRGFNAELGWRGNSQQWHWNVTAFLLEYKDRFGTLIETDTTGTLYTYRTNIGDSRNIGLEIYLQKDWRINNHMAVSLFTSTSFLQARYTSGDVKSGAANVNVKGNRVESAPDVIARSGVNLRLHRFSFSGTWHYTAKSYADALNTEVPPPATGAVGLVPAYQLIDLTTGYRFSRNLSVRMQLNNVANHQYFTKRPGFYPGPGIWPSDGRNWSLTLDIQL</sequence>
<dbReference type="PROSITE" id="PS52016">
    <property type="entry name" value="TONB_DEPENDENT_REC_3"/>
    <property type="match status" value="1"/>
</dbReference>
<evidence type="ECO:0000256" key="11">
    <source>
        <dbReference type="RuleBase" id="RU003357"/>
    </source>
</evidence>
<dbReference type="EMBL" id="BBWV01000004">
    <property type="protein sequence ID" value="GAO45275.1"/>
    <property type="molecule type" value="Genomic_DNA"/>
</dbReference>